<dbReference type="PATRIC" id="fig|1353534.3.peg.2806"/>
<sequence length="255" mass="30845">MYFEDVESCFVNYLESKKIFKVKEFDNTIKYKNISLDNIKEQMFIISEFHRRTLKYSGIMNKRLYNNIGKEVEQYKVYTKKLKKYLDRIEKLQNKTIFQEKLNQIGKKYLIRAESCMNNMDKNGYTDLIIRSMKRVEMCLRNTYFNNLRKKGNIEVIDIEGCCYNMVEMDAVYFLNRIKRKGISENFYEIIMEFCKYEHLKHSSVQFILSMISYPYEVMKCCSKYIYGTKNWTEKEYILKLNKAIDEDGESLIKF</sequence>
<organism evidence="1 2">
    <name type="scientific">Clostridium ragsdalei P11</name>
    <dbReference type="NCBI Taxonomy" id="1353534"/>
    <lineage>
        <taxon>Bacteria</taxon>
        <taxon>Bacillati</taxon>
        <taxon>Bacillota</taxon>
        <taxon>Clostridia</taxon>
        <taxon>Eubacteriales</taxon>
        <taxon>Clostridiaceae</taxon>
        <taxon>Clostridium</taxon>
    </lineage>
</organism>
<dbReference type="AlphaFoldDB" id="A0A1A6AP14"/>
<proteinExistence type="predicted"/>
<evidence type="ECO:0008006" key="3">
    <source>
        <dbReference type="Google" id="ProtNLM"/>
    </source>
</evidence>
<protein>
    <recommendedName>
        <fullName evidence="3">Spore coat protein</fullName>
    </recommendedName>
</protein>
<keyword evidence="2" id="KW-1185">Reference proteome</keyword>
<reference evidence="1 2" key="1">
    <citation type="journal article" date="2012" name="Front. Microbiol.">
        <title>Draft Genome Sequence of the Virulent Strain 01-B526 of the Fish Pathogen Aeromonas salmonicida.</title>
        <authorList>
            <person name="Charette S.J."/>
            <person name="Brochu F."/>
            <person name="Boyle B."/>
            <person name="Filion G."/>
            <person name="Tanaka K.H."/>
            <person name="Derome N."/>
        </authorList>
    </citation>
    <scope>NUCLEOTIDE SEQUENCE [LARGE SCALE GENOMIC DNA]</scope>
    <source>
        <strain evidence="1 2">P11</strain>
    </source>
</reference>
<accession>A0A1A6AP14</accession>
<evidence type="ECO:0000313" key="1">
    <source>
        <dbReference type="EMBL" id="OBR91783.1"/>
    </source>
</evidence>
<name>A0A1A6AP14_9CLOT</name>
<dbReference type="PANTHER" id="PTHR39179">
    <property type="entry name" value="SPORE COAT PROTEIN I"/>
    <property type="match status" value="1"/>
</dbReference>
<dbReference type="PANTHER" id="PTHR39179:SF1">
    <property type="entry name" value="SPORE COAT PROTEIN I"/>
    <property type="match status" value="1"/>
</dbReference>
<dbReference type="Gene3D" id="3.90.1200.10">
    <property type="match status" value="1"/>
</dbReference>
<evidence type="ECO:0000313" key="2">
    <source>
        <dbReference type="Proteomes" id="UP000093954"/>
    </source>
</evidence>
<dbReference type="Proteomes" id="UP000093954">
    <property type="component" value="Unassembled WGS sequence"/>
</dbReference>
<dbReference type="RefSeq" id="WP_065078939.1">
    <property type="nucleotide sequence ID" value="NZ_LROS01000033.1"/>
</dbReference>
<dbReference type="InterPro" id="IPR047175">
    <property type="entry name" value="CotS-like"/>
</dbReference>
<comment type="caution">
    <text evidence="1">The sequence shown here is derived from an EMBL/GenBank/DDBJ whole genome shotgun (WGS) entry which is preliminary data.</text>
</comment>
<dbReference type="GO" id="GO:0042601">
    <property type="term" value="C:endospore-forming forespore"/>
    <property type="evidence" value="ECO:0007669"/>
    <property type="project" value="TreeGrafter"/>
</dbReference>
<dbReference type="EMBL" id="LROS01000033">
    <property type="protein sequence ID" value="OBR91783.1"/>
    <property type="molecule type" value="Genomic_DNA"/>
</dbReference>
<gene>
    <name evidence="1" type="ORF">CLRAG_27620</name>
</gene>